<sequence length="231" mass="24195">MISPLQIDLRPNCLVARFPGLFTCLSWAPWNGGEASASVVANLQVGLNGSSAAASPAEDWEVLFQAHSLIPEETIGLMTAATVSAFANRFRFASGAWVHALATVGLSNARSVLDHADVELGQQTPSSGTVNVVVATNALPTIAGRIEAIHIASSAKTAAFRDSGVTSRKSNLLADLTGTDCLVVGASGKIEEDQCGLHTILGEMIARTVYTSVSEGIARCRKAEVLRSYNN</sequence>
<protein>
    <submittedName>
        <fullName evidence="1">Adenosylcobinamide amidohydrolase</fullName>
    </submittedName>
</protein>
<evidence type="ECO:0000313" key="1">
    <source>
        <dbReference type="EMBL" id="WNM62730.1"/>
    </source>
</evidence>
<dbReference type="InterPro" id="IPR052209">
    <property type="entry name" value="CbiZ"/>
</dbReference>
<dbReference type="InterPro" id="IPR002808">
    <property type="entry name" value="AdoCbi_amidolase"/>
</dbReference>
<dbReference type="PANTHER" id="PTHR35336:SF5">
    <property type="entry name" value="ADENOSYLCOBINAMIDE AMIDOHYDROLASE"/>
    <property type="match status" value="1"/>
</dbReference>
<evidence type="ECO:0000313" key="2">
    <source>
        <dbReference type="Proteomes" id="UP001302494"/>
    </source>
</evidence>
<name>A0AA96JX23_9BACT</name>
<dbReference type="RefSeq" id="WP_312746645.1">
    <property type="nucleotide sequence ID" value="NZ_CP116968.1"/>
</dbReference>
<dbReference type="AlphaFoldDB" id="A0AA96JX23"/>
<accession>A0AA96JX23</accession>
<dbReference type="PANTHER" id="PTHR35336">
    <property type="entry name" value="ADENOSYLCOBINAMIDE AMIDOHYDROLASE"/>
    <property type="match status" value="1"/>
</dbReference>
<dbReference type="EMBL" id="CP116968">
    <property type="protein sequence ID" value="WNM62730.1"/>
    <property type="molecule type" value="Genomic_DNA"/>
</dbReference>
<dbReference type="Pfam" id="PF01955">
    <property type="entry name" value="CbiZ"/>
    <property type="match status" value="1"/>
</dbReference>
<dbReference type="Proteomes" id="UP001302494">
    <property type="component" value="Chromosome"/>
</dbReference>
<keyword evidence="2" id="KW-1185">Reference proteome</keyword>
<gene>
    <name evidence="1" type="ORF">PQG83_02985</name>
</gene>
<reference evidence="1 2" key="1">
    <citation type="submission" date="2023-01" db="EMBL/GenBank/DDBJ databases">
        <title>Cultivation and genomic characterization of new, ubiquitous marine nitrite-oxidizing bacteria from the Nitrospirales.</title>
        <authorList>
            <person name="Mueller A.J."/>
            <person name="Daebeler A."/>
            <person name="Herbold C.W."/>
            <person name="Kirkegaard R.H."/>
            <person name="Daims H."/>
        </authorList>
    </citation>
    <scope>NUCLEOTIDE SEQUENCE [LARGE SCALE GENOMIC DNA]</scope>
    <source>
        <strain evidence="1 2">DK</strain>
    </source>
</reference>
<proteinExistence type="predicted"/>
<organism evidence="1 2">
    <name type="scientific">Candidatus Nitrospira neomarina</name>
    <dbReference type="NCBI Taxonomy" id="3020899"/>
    <lineage>
        <taxon>Bacteria</taxon>
        <taxon>Pseudomonadati</taxon>
        <taxon>Nitrospirota</taxon>
        <taxon>Nitrospiria</taxon>
        <taxon>Nitrospirales</taxon>
        <taxon>Nitrospiraceae</taxon>
        <taxon>Nitrospira</taxon>
    </lineage>
</organism>
<dbReference type="KEGG" id="nneo:PQG83_02985"/>